<keyword evidence="5 6" id="KW-0472">Membrane</keyword>
<feature type="transmembrane region" description="Helical" evidence="6">
    <location>
        <begin position="93"/>
        <end position="116"/>
    </location>
</feature>
<accession>A0ABR7SZ51</accession>
<dbReference type="PANTHER" id="PTHR31272:SF4">
    <property type="entry name" value="CYTOCHROME C-TYPE BIOGENESIS PROTEIN HI_1454-RELATED"/>
    <property type="match status" value="1"/>
</dbReference>
<dbReference type="InterPro" id="IPR051790">
    <property type="entry name" value="Cytochrome_c-biogenesis_DsbD"/>
</dbReference>
<name>A0ABR7SZ51_HELCL</name>
<evidence type="ECO:0000256" key="6">
    <source>
        <dbReference type="SAM" id="Phobius"/>
    </source>
</evidence>
<proteinExistence type="inferred from homology"/>
<evidence type="ECO:0000259" key="7">
    <source>
        <dbReference type="Pfam" id="PF02683"/>
    </source>
</evidence>
<reference evidence="8 9" key="1">
    <citation type="submission" date="2020-07" db="EMBL/GenBank/DDBJ databases">
        <title>Draft whole-genome sequence of Heliobacterium chlorum DSM 3682, type strain.</title>
        <authorList>
            <person name="Kyndt J.A."/>
            <person name="Meyer T.E."/>
            <person name="Imhoff J.F."/>
        </authorList>
    </citation>
    <scope>NUCLEOTIDE SEQUENCE [LARGE SCALE GENOMIC DNA]</scope>
    <source>
        <strain evidence="8 9">DSM 3682</strain>
    </source>
</reference>
<dbReference type="PANTHER" id="PTHR31272">
    <property type="entry name" value="CYTOCHROME C-TYPE BIOGENESIS PROTEIN HI_1454-RELATED"/>
    <property type="match status" value="1"/>
</dbReference>
<evidence type="ECO:0000313" key="9">
    <source>
        <dbReference type="Proteomes" id="UP000617402"/>
    </source>
</evidence>
<sequence>MDSVSIGVAFMAGIASFLSPCILPLVPAYITYLTGATVAELPSDESGGSSFDVGTFQKALAFVFGFSSIFIALGASATVVGQLLLMYQETFRIVAGTIIIVFGLHLTGLMPIPGLYREVRFGGKPKSGGLIGAFLLGMAFVAGWSPCVGPVLSAIYIYAATGETMKQGIALLGAFSTGLAVPFLITAFSLARAEKWMRRFVQYSSKISMASGAVMVAIGFLILTDQMGQISGYLDFLPSF</sequence>
<keyword evidence="4 6" id="KW-1133">Transmembrane helix</keyword>
<dbReference type="InterPro" id="IPR003834">
    <property type="entry name" value="Cyt_c_assmbl_TM_dom"/>
</dbReference>
<keyword evidence="9" id="KW-1185">Reference proteome</keyword>
<evidence type="ECO:0000256" key="4">
    <source>
        <dbReference type="ARBA" id="ARBA00022989"/>
    </source>
</evidence>
<keyword evidence="3 6" id="KW-0812">Transmembrane</keyword>
<feature type="transmembrane region" description="Helical" evidence="6">
    <location>
        <begin position="203"/>
        <end position="223"/>
    </location>
</feature>
<comment type="subcellular location">
    <subcellularLocation>
        <location evidence="1">Membrane</location>
        <topology evidence="1">Multi-pass membrane protein</topology>
    </subcellularLocation>
</comment>
<protein>
    <submittedName>
        <fullName evidence="8">Cytochrome c biogenesis protein CcdA</fullName>
    </submittedName>
</protein>
<evidence type="ECO:0000313" key="8">
    <source>
        <dbReference type="EMBL" id="MBC9783814.1"/>
    </source>
</evidence>
<evidence type="ECO:0000256" key="5">
    <source>
        <dbReference type="ARBA" id="ARBA00023136"/>
    </source>
</evidence>
<dbReference type="Pfam" id="PF02683">
    <property type="entry name" value="DsbD_TM"/>
    <property type="match status" value="1"/>
</dbReference>
<dbReference type="RefSeq" id="WP_188038961.1">
    <property type="nucleotide sequence ID" value="NZ_JACVHF010000003.1"/>
</dbReference>
<gene>
    <name evidence="8" type="ORF">H1S01_04740</name>
</gene>
<evidence type="ECO:0000256" key="3">
    <source>
        <dbReference type="ARBA" id="ARBA00022692"/>
    </source>
</evidence>
<feature type="transmembrane region" description="Helical" evidence="6">
    <location>
        <begin position="6"/>
        <end position="26"/>
    </location>
</feature>
<organism evidence="8 9">
    <name type="scientific">Heliobacterium chlorum</name>
    <dbReference type="NCBI Taxonomy" id="2698"/>
    <lineage>
        <taxon>Bacteria</taxon>
        <taxon>Bacillati</taxon>
        <taxon>Bacillota</taxon>
        <taxon>Clostridia</taxon>
        <taxon>Eubacteriales</taxon>
        <taxon>Heliobacteriaceae</taxon>
        <taxon>Heliobacterium</taxon>
    </lineage>
</organism>
<comment type="caution">
    <text evidence="8">The sequence shown here is derived from an EMBL/GenBank/DDBJ whole genome shotgun (WGS) entry which is preliminary data.</text>
</comment>
<feature type="transmembrane region" description="Helical" evidence="6">
    <location>
        <begin position="128"/>
        <end position="157"/>
    </location>
</feature>
<feature type="domain" description="Cytochrome C biogenesis protein transmembrane" evidence="7">
    <location>
        <begin position="6"/>
        <end position="223"/>
    </location>
</feature>
<evidence type="ECO:0000256" key="1">
    <source>
        <dbReference type="ARBA" id="ARBA00004141"/>
    </source>
</evidence>
<feature type="transmembrane region" description="Helical" evidence="6">
    <location>
        <begin position="169"/>
        <end position="191"/>
    </location>
</feature>
<dbReference type="EMBL" id="JACVHF010000003">
    <property type="protein sequence ID" value="MBC9783814.1"/>
    <property type="molecule type" value="Genomic_DNA"/>
</dbReference>
<evidence type="ECO:0000256" key="2">
    <source>
        <dbReference type="ARBA" id="ARBA00006143"/>
    </source>
</evidence>
<feature type="transmembrane region" description="Helical" evidence="6">
    <location>
        <begin position="59"/>
        <end position="87"/>
    </location>
</feature>
<comment type="similarity">
    <text evidence="2">Belongs to the DsbD family.</text>
</comment>
<dbReference type="Proteomes" id="UP000617402">
    <property type="component" value="Unassembled WGS sequence"/>
</dbReference>